<keyword evidence="1" id="KW-0472">Membrane</keyword>
<evidence type="ECO:0000256" key="1">
    <source>
        <dbReference type="SAM" id="Phobius"/>
    </source>
</evidence>
<feature type="transmembrane region" description="Helical" evidence="1">
    <location>
        <begin position="6"/>
        <end position="23"/>
    </location>
</feature>
<dbReference type="AlphaFoldDB" id="A0A660EAK5"/>
<gene>
    <name evidence="2" type="ORF">MUDAN_MDHGFNIF_01788</name>
</gene>
<keyword evidence="3" id="KW-1185">Reference proteome</keyword>
<dbReference type="RefSeq" id="WP_130846181.1">
    <property type="nucleotide sequence ID" value="NZ_BJDY01000007.1"/>
</dbReference>
<dbReference type="EMBL" id="UYIG01000185">
    <property type="protein sequence ID" value="VDG30237.1"/>
    <property type="molecule type" value="Genomic_DNA"/>
</dbReference>
<keyword evidence="1" id="KW-1133">Transmembrane helix</keyword>
<evidence type="ECO:0008006" key="4">
    <source>
        <dbReference type="Google" id="ProtNLM"/>
    </source>
</evidence>
<dbReference type="OrthoDB" id="2329979at2"/>
<keyword evidence="1" id="KW-0812">Transmembrane</keyword>
<dbReference type="Proteomes" id="UP000289996">
    <property type="component" value="Unassembled WGS sequence"/>
</dbReference>
<evidence type="ECO:0000313" key="3">
    <source>
        <dbReference type="Proteomes" id="UP000289996"/>
    </source>
</evidence>
<organism evidence="2 3">
    <name type="scientific">Lactiplantibacillus mudanjiangensis</name>
    <dbReference type="NCBI Taxonomy" id="1296538"/>
    <lineage>
        <taxon>Bacteria</taxon>
        <taxon>Bacillati</taxon>
        <taxon>Bacillota</taxon>
        <taxon>Bacilli</taxon>
        <taxon>Lactobacillales</taxon>
        <taxon>Lactobacillaceae</taxon>
        <taxon>Lactiplantibacillus</taxon>
    </lineage>
</organism>
<proteinExistence type="predicted"/>
<accession>A0A660EAK5</accession>
<evidence type="ECO:0000313" key="2">
    <source>
        <dbReference type="EMBL" id="VDG30237.1"/>
    </source>
</evidence>
<sequence>MINQTSILIAIILVMGLYFYALWQTDVLQRRYHNDERWQQIRLRANRLVKRYYESLIIIVALVMTWSLFAPQQLLISLDRVLLIFTLVIGLGAFVEYLAIKRFDRLI</sequence>
<name>A0A660EAK5_9LACO</name>
<feature type="transmembrane region" description="Helical" evidence="1">
    <location>
        <begin position="52"/>
        <end position="69"/>
    </location>
</feature>
<protein>
    <recommendedName>
        <fullName evidence="4">Integral membrane protein [Lactobacillus plantarum JDM1]</fullName>
    </recommendedName>
</protein>
<feature type="transmembrane region" description="Helical" evidence="1">
    <location>
        <begin position="81"/>
        <end position="100"/>
    </location>
</feature>
<reference evidence="2 3" key="1">
    <citation type="submission" date="2018-11" db="EMBL/GenBank/DDBJ databases">
        <authorList>
            <person name="Wuyts S."/>
        </authorList>
    </citation>
    <scope>NUCLEOTIDE SEQUENCE [LARGE SCALE GENOMIC DNA]</scope>
    <source>
        <strain evidence="2">Lactobacillus mudanjiangensis AMBF249</strain>
    </source>
</reference>